<reference evidence="1 2" key="1">
    <citation type="journal article" date="2022" name="Plant J.">
        <title>Chromosome-level genome of Camellia lanceoleosa provides a valuable resource for understanding genome evolution and self-incompatibility.</title>
        <authorList>
            <person name="Gong W."/>
            <person name="Xiao S."/>
            <person name="Wang L."/>
            <person name="Liao Z."/>
            <person name="Chang Y."/>
            <person name="Mo W."/>
            <person name="Hu G."/>
            <person name="Li W."/>
            <person name="Zhao G."/>
            <person name="Zhu H."/>
            <person name="Hu X."/>
            <person name="Ji K."/>
            <person name="Xiang X."/>
            <person name="Song Q."/>
            <person name="Yuan D."/>
            <person name="Jin S."/>
            <person name="Zhang L."/>
        </authorList>
    </citation>
    <scope>NUCLEOTIDE SEQUENCE [LARGE SCALE GENOMIC DNA]</scope>
    <source>
        <strain evidence="1">SQ_2022a</strain>
    </source>
</reference>
<sequence>MATPTLILFIIHMILSFPFLSFSTPPYSLTEGSSLSVEKPDDVLISPTGVFSAGFHSVGDNAYCFAIWYSEPLYDGSHTVVWMANREQPINGKLSQLSLQKNGNLVLTDADQLNVWATGTKSISSTQLLLYDNGNLVLLTSESLILWQSFDSPTDTLLPNQPLTRNTKLVSSRSQKNYSSGFYKLLFDYDNILRLVFDGPEVTSVYWPDPWKNSWEALRSSFTTNKTATFNSSGHFKSNDDFQFRAADFGTGIQRRLTMDHDGNIRLYSLEERSKTWTVSWQALLEPCRIHGICGPNSLCTYVPREKPGRRCSCLPGYKIKNDSDWSLGCEPDFSPPCNDGDQYGFLQLPHVEFYGYDIKFHSNYSLKNCKNTCLKQCNCYGFQYKFDKVHGFYNCFTKSLLFNGYLSSHFLDSMHIKLPKASLSPYTMPIQEFELNCSRLVSLQLDRTYKKPKENGTLQFMV</sequence>
<keyword evidence="2" id="KW-1185">Reference proteome</keyword>
<dbReference type="Proteomes" id="UP001060215">
    <property type="component" value="Chromosome 4"/>
</dbReference>
<keyword evidence="1" id="KW-0808">Transferase</keyword>
<dbReference type="EMBL" id="CM045761">
    <property type="protein sequence ID" value="KAI8013351.1"/>
    <property type="molecule type" value="Genomic_DNA"/>
</dbReference>
<protein>
    <submittedName>
        <fullName evidence="1">Receptor protein kinase ZmPK1</fullName>
    </submittedName>
</protein>
<proteinExistence type="predicted"/>
<accession>A0ACC0HJQ1</accession>
<gene>
    <name evidence="1" type="ORF">LOK49_LG05G03378</name>
</gene>
<keyword evidence="1" id="KW-0675">Receptor</keyword>
<organism evidence="1 2">
    <name type="scientific">Camellia lanceoleosa</name>
    <dbReference type="NCBI Taxonomy" id="1840588"/>
    <lineage>
        <taxon>Eukaryota</taxon>
        <taxon>Viridiplantae</taxon>
        <taxon>Streptophyta</taxon>
        <taxon>Embryophyta</taxon>
        <taxon>Tracheophyta</taxon>
        <taxon>Spermatophyta</taxon>
        <taxon>Magnoliopsida</taxon>
        <taxon>eudicotyledons</taxon>
        <taxon>Gunneridae</taxon>
        <taxon>Pentapetalae</taxon>
        <taxon>asterids</taxon>
        <taxon>Ericales</taxon>
        <taxon>Theaceae</taxon>
        <taxon>Camellia</taxon>
    </lineage>
</organism>
<keyword evidence="1" id="KW-0418">Kinase</keyword>
<evidence type="ECO:0000313" key="1">
    <source>
        <dbReference type="EMBL" id="KAI8013351.1"/>
    </source>
</evidence>
<evidence type="ECO:0000313" key="2">
    <source>
        <dbReference type="Proteomes" id="UP001060215"/>
    </source>
</evidence>
<name>A0ACC0HJQ1_9ERIC</name>
<comment type="caution">
    <text evidence="1">The sequence shown here is derived from an EMBL/GenBank/DDBJ whole genome shotgun (WGS) entry which is preliminary data.</text>
</comment>